<evidence type="ECO:0000256" key="1">
    <source>
        <dbReference type="ARBA" id="ARBA00004123"/>
    </source>
</evidence>
<dbReference type="InterPro" id="IPR021858">
    <property type="entry name" value="Fun_TF"/>
</dbReference>
<keyword evidence="3" id="KW-1133">Transmembrane helix</keyword>
<comment type="caution">
    <text evidence="4">The sequence shown here is derived from an EMBL/GenBank/DDBJ whole genome shotgun (WGS) entry which is preliminary data.</text>
</comment>
<keyword evidence="5" id="KW-1185">Reference proteome</keyword>
<feature type="transmembrane region" description="Helical" evidence="3">
    <location>
        <begin position="282"/>
        <end position="304"/>
    </location>
</feature>
<keyword evidence="2" id="KW-0539">Nucleus</keyword>
<keyword evidence="3" id="KW-0812">Transmembrane</keyword>
<reference evidence="4" key="2">
    <citation type="submission" date="2020-02" db="EMBL/GenBank/DDBJ databases">
        <authorList>
            <person name="Gilchrist C.L.M."/>
            <person name="Chooi Y.-H."/>
        </authorList>
    </citation>
    <scope>NUCLEOTIDE SEQUENCE</scope>
    <source>
        <strain evidence="4">MST-FP2251</strain>
    </source>
</reference>
<dbReference type="Pfam" id="PF11951">
    <property type="entry name" value="Fungal_trans_2"/>
    <property type="match status" value="1"/>
</dbReference>
<comment type="subcellular location">
    <subcellularLocation>
        <location evidence="1">Nucleus</location>
    </subcellularLocation>
</comment>
<feature type="transmembrane region" description="Helical" evidence="3">
    <location>
        <begin position="339"/>
        <end position="356"/>
    </location>
</feature>
<name>A0AAD4CFH7_ASPNN</name>
<keyword evidence="3" id="KW-0472">Membrane</keyword>
<dbReference type="GO" id="GO:0005634">
    <property type="term" value="C:nucleus"/>
    <property type="evidence" value="ECO:0007669"/>
    <property type="project" value="UniProtKB-SubCell"/>
</dbReference>
<evidence type="ECO:0000256" key="3">
    <source>
        <dbReference type="SAM" id="Phobius"/>
    </source>
</evidence>
<evidence type="ECO:0000313" key="4">
    <source>
        <dbReference type="EMBL" id="KAF9885519.1"/>
    </source>
</evidence>
<dbReference type="EMBL" id="VCAU01000094">
    <property type="protein sequence ID" value="KAF9885519.1"/>
    <property type="molecule type" value="Genomic_DNA"/>
</dbReference>
<accession>A0AAD4CFH7</accession>
<dbReference type="PANTHER" id="PTHR37534">
    <property type="entry name" value="TRANSCRIPTIONAL ACTIVATOR PROTEIN UGA3"/>
    <property type="match status" value="1"/>
</dbReference>
<dbReference type="Proteomes" id="UP001194746">
    <property type="component" value="Unassembled WGS sequence"/>
</dbReference>
<dbReference type="PANTHER" id="PTHR37534:SF46">
    <property type="entry name" value="ZN(II)2CYS6 TRANSCRIPTION FACTOR (EUROFUNG)"/>
    <property type="match status" value="1"/>
</dbReference>
<proteinExistence type="predicted"/>
<sequence>MSKAKQRTKAGCFTYAIDSHFVSHSAARGIEYELLHHFQLHFLSGLLSPVWNQTQFLEYRDQVMDLFLTVASVKHAVLASSASNKYMLSRDSRYEKLALGYYSQAVKEVNAALQELCSEQTIPSNALLWGKDKHVNPSTHVAGAMALINARLNHNPSSLSITRAIDRVALESVIYQAFLLSTGRPLTPSFFIHPRCLSRIESLLEPAKSPQSSPILSLPLSLYRLIWDIVELCHDPTHTEERAIQHLALELARWENSVLQSNPTASPNPKSAESRHACFQTLYVIAASILFGWISGSLAVPLTMQFPVLARSVLPTRLPPWQMRHALSLLNQPEVVDPWAQSFLAAWPILIFGLAARSKGEAMLIRDVLVRMRDRMGYGFAQRTLGELEVEWRAKWKW</sequence>
<organism evidence="4 5">
    <name type="scientific">Aspergillus nanangensis</name>
    <dbReference type="NCBI Taxonomy" id="2582783"/>
    <lineage>
        <taxon>Eukaryota</taxon>
        <taxon>Fungi</taxon>
        <taxon>Dikarya</taxon>
        <taxon>Ascomycota</taxon>
        <taxon>Pezizomycotina</taxon>
        <taxon>Eurotiomycetes</taxon>
        <taxon>Eurotiomycetidae</taxon>
        <taxon>Eurotiales</taxon>
        <taxon>Aspergillaceae</taxon>
        <taxon>Aspergillus</taxon>
        <taxon>Aspergillus subgen. Circumdati</taxon>
    </lineage>
</organism>
<dbReference type="AlphaFoldDB" id="A0AAD4CFH7"/>
<gene>
    <name evidence="4" type="ORF">FE257_012847</name>
</gene>
<evidence type="ECO:0000313" key="5">
    <source>
        <dbReference type="Proteomes" id="UP001194746"/>
    </source>
</evidence>
<evidence type="ECO:0000256" key="2">
    <source>
        <dbReference type="ARBA" id="ARBA00023242"/>
    </source>
</evidence>
<protein>
    <submittedName>
        <fullName evidence="4">Uncharacterized protein</fullName>
    </submittedName>
</protein>
<reference evidence="4" key="1">
    <citation type="journal article" date="2019" name="Beilstein J. Org. Chem.">
        <title>Nanangenines: drimane sesquiterpenoids as the dominant metabolite cohort of a novel Australian fungus, Aspergillus nanangensis.</title>
        <authorList>
            <person name="Lacey H.J."/>
            <person name="Gilchrist C.L.M."/>
            <person name="Crombie A."/>
            <person name="Kalaitzis J.A."/>
            <person name="Vuong D."/>
            <person name="Rutledge P.J."/>
            <person name="Turner P."/>
            <person name="Pitt J.I."/>
            <person name="Lacey E."/>
            <person name="Chooi Y.H."/>
            <person name="Piggott A.M."/>
        </authorList>
    </citation>
    <scope>NUCLEOTIDE SEQUENCE</scope>
    <source>
        <strain evidence="4">MST-FP2251</strain>
    </source>
</reference>